<evidence type="ECO:0000313" key="2">
    <source>
        <dbReference type="EMBL" id="REF36710.1"/>
    </source>
</evidence>
<keyword evidence="3" id="KW-1185">Reference proteome</keyword>
<dbReference type="RefSeq" id="WP_115850303.1">
    <property type="nucleotide sequence ID" value="NZ_QTUC01000001.1"/>
</dbReference>
<reference evidence="2 3" key="1">
    <citation type="submission" date="2018-08" db="EMBL/GenBank/DDBJ databases">
        <title>Sequencing the genomes of 1000 actinobacteria strains.</title>
        <authorList>
            <person name="Klenk H.-P."/>
        </authorList>
    </citation>
    <scope>NUCLEOTIDE SEQUENCE [LARGE SCALE GENOMIC DNA]</scope>
    <source>
        <strain evidence="2 3">DSM 22891</strain>
    </source>
</reference>
<proteinExistence type="predicted"/>
<feature type="transmembrane region" description="Helical" evidence="1">
    <location>
        <begin position="21"/>
        <end position="37"/>
    </location>
</feature>
<gene>
    <name evidence="2" type="ORF">DFJ64_2130</name>
</gene>
<dbReference type="AlphaFoldDB" id="A0A3D9V971"/>
<accession>A0A3D9V971</accession>
<organism evidence="2 3">
    <name type="scientific">Thermasporomyces composti</name>
    <dbReference type="NCBI Taxonomy" id="696763"/>
    <lineage>
        <taxon>Bacteria</taxon>
        <taxon>Bacillati</taxon>
        <taxon>Actinomycetota</taxon>
        <taxon>Actinomycetes</taxon>
        <taxon>Propionibacteriales</taxon>
        <taxon>Nocardioidaceae</taxon>
        <taxon>Thermasporomyces</taxon>
    </lineage>
</organism>
<keyword evidence="1" id="KW-0472">Membrane</keyword>
<keyword evidence="1" id="KW-0812">Transmembrane</keyword>
<dbReference type="EMBL" id="QTUC01000001">
    <property type="protein sequence ID" value="REF36710.1"/>
    <property type="molecule type" value="Genomic_DNA"/>
</dbReference>
<evidence type="ECO:0000313" key="3">
    <source>
        <dbReference type="Proteomes" id="UP000256485"/>
    </source>
</evidence>
<protein>
    <submittedName>
        <fullName evidence="2">Uncharacterized protein</fullName>
    </submittedName>
</protein>
<dbReference type="Proteomes" id="UP000256485">
    <property type="component" value="Unassembled WGS sequence"/>
</dbReference>
<dbReference type="OrthoDB" id="4269441at2"/>
<name>A0A3D9V971_THECX</name>
<evidence type="ECO:0000256" key="1">
    <source>
        <dbReference type="SAM" id="Phobius"/>
    </source>
</evidence>
<keyword evidence="1" id="KW-1133">Transmembrane helix</keyword>
<feature type="transmembrane region" description="Helical" evidence="1">
    <location>
        <begin position="57"/>
        <end position="75"/>
    </location>
</feature>
<comment type="caution">
    <text evidence="2">The sequence shown here is derived from an EMBL/GenBank/DDBJ whole genome shotgun (WGS) entry which is preliminary data.</text>
</comment>
<sequence>MTRVQQEPEHRSFLARLGSRRVVGFVLLAVISLIFIFENSAPTTVRLLIPEVTIPLWAALSIAWILGLLSSMFTVRRRR</sequence>